<dbReference type="CDD" id="cd00146">
    <property type="entry name" value="PKD"/>
    <property type="match status" value="1"/>
</dbReference>
<dbReference type="InterPro" id="IPR008754">
    <property type="entry name" value="Peptidase_M43"/>
</dbReference>
<dbReference type="EMBL" id="PVEO01000008">
    <property type="protein sequence ID" value="PQV46852.1"/>
    <property type="molecule type" value="Genomic_DNA"/>
</dbReference>
<proteinExistence type="predicted"/>
<evidence type="ECO:0000313" key="4">
    <source>
        <dbReference type="Proteomes" id="UP000251545"/>
    </source>
</evidence>
<dbReference type="Pfam" id="PF05572">
    <property type="entry name" value="Peptidase_M43"/>
    <property type="match status" value="1"/>
</dbReference>
<sequence length="660" mass="72929">MLVSALFTVLATTFYAQNTSNFCGTEITNESISYFQSFQDDIKLYENEFMSLSEKSKKTGTHKNTIPTPLNSIPVKAHIIRSSSGQGGLSLNELYKAINDLNEIYADAFLEFFLCDGVNYINNDDYYHGFNRSDEPNLTEHNYIPGVINIYFTEYVEVKPGVSLCGYSNTFGGSDVIVMNNSCGTNGSSLAHEVGHFFSLMHTHGPDNHQLTTELVDGSNCDTDGDMICDTPADPGLSTNCVNNDCEYTGKLKDANGDFYAPDTKNIMSYSRSSCKSHFSEQQLARIYAFYKSARQYLSCPSAHVNFTADSFQECGNTLTVNFKDLSVGATSWQWDVDGDNIIDYTEQNPTHTYTEGIYDVTLTISTVSIGYKNNEEHQESLATTISKTFSQIIKVGTQEDASLNVDFDTFDFASSNGWSAIDVSGNGFNWLVNSGETVSNSTGPMLDKTSNKSSGKYIYTEASGSKAGDIAEFVSPCININATNAELEFYYHMFGDNIGELHVDIETDNNYYYDVIPALVGEQQTEQTDDFIPQLVNLSRFYGQTINIHFRAIRGDGWAGDIAIDGISIKENTATQKSEDATTLKLYPNPVTNGILNIVATSKKKNSTDYFTVSNLVGQVFLTGSLIENQQIDVSKLPHGSYLVTIVNGKNVKVKQFIK</sequence>
<dbReference type="InterPro" id="IPR000998">
    <property type="entry name" value="MAM_dom"/>
</dbReference>
<dbReference type="SUPFAM" id="SSF49899">
    <property type="entry name" value="Concanavalin A-like lectins/glucanases"/>
    <property type="match status" value="1"/>
</dbReference>
<dbReference type="GO" id="GO:0016020">
    <property type="term" value="C:membrane"/>
    <property type="evidence" value="ECO:0007669"/>
    <property type="project" value="InterPro"/>
</dbReference>
<dbReference type="SUPFAM" id="SSF49299">
    <property type="entry name" value="PKD domain"/>
    <property type="match status" value="1"/>
</dbReference>
<dbReference type="AlphaFoldDB" id="A0A362WY90"/>
<comment type="caution">
    <text evidence="3">The sequence shown here is derived from an EMBL/GenBank/DDBJ whole genome shotgun (WGS) entry which is preliminary data.</text>
</comment>
<dbReference type="Pfam" id="PF18962">
    <property type="entry name" value="Por_Secre_tail"/>
    <property type="match status" value="1"/>
</dbReference>
<protein>
    <submittedName>
        <fullName evidence="3">Putative secreted protein (Por secretion system target)</fullName>
    </submittedName>
</protein>
<dbReference type="GO" id="GO:0004553">
    <property type="term" value="F:hydrolase activity, hydrolyzing O-glycosyl compounds"/>
    <property type="evidence" value="ECO:0007669"/>
    <property type="project" value="UniProtKB-ARBA"/>
</dbReference>
<dbReference type="PANTHER" id="PTHR23282:SF101">
    <property type="entry name" value="MAM DOMAIN-CONTAINING PROTEIN"/>
    <property type="match status" value="1"/>
</dbReference>
<dbReference type="PROSITE" id="PS50060">
    <property type="entry name" value="MAM_2"/>
    <property type="match status" value="1"/>
</dbReference>
<reference evidence="3 4" key="1">
    <citation type="submission" date="2018-02" db="EMBL/GenBank/DDBJ databases">
        <title>Genomic Encyclopedia of Archaeal and Bacterial Type Strains, Phase II (KMG-II): from individual species to whole genera.</title>
        <authorList>
            <person name="Goeker M."/>
        </authorList>
    </citation>
    <scope>NUCLEOTIDE SEQUENCE [LARGE SCALE GENOMIC DNA]</scope>
    <source>
        <strain evidence="3 4">DSM 21165</strain>
    </source>
</reference>
<dbReference type="Proteomes" id="UP000251545">
    <property type="component" value="Unassembled WGS sequence"/>
</dbReference>
<name>A0A362WY90_9FLAO</name>
<gene>
    <name evidence="3" type="ORF">CLV33_1084</name>
</gene>
<dbReference type="InterPro" id="IPR013320">
    <property type="entry name" value="ConA-like_dom_sf"/>
</dbReference>
<dbReference type="InterPro" id="IPR026444">
    <property type="entry name" value="Secre_tail"/>
</dbReference>
<dbReference type="PANTHER" id="PTHR23282">
    <property type="entry name" value="APICAL ENDOSOMAL GLYCOPROTEIN PRECURSOR"/>
    <property type="match status" value="1"/>
</dbReference>
<dbReference type="SMART" id="SM00137">
    <property type="entry name" value="MAM"/>
    <property type="match status" value="1"/>
</dbReference>
<dbReference type="NCBIfam" id="TIGR04183">
    <property type="entry name" value="Por_Secre_tail"/>
    <property type="match status" value="1"/>
</dbReference>
<dbReference type="InterPro" id="IPR035986">
    <property type="entry name" value="PKD_dom_sf"/>
</dbReference>
<organism evidence="3 4">
    <name type="scientific">Jejuia pallidilutea</name>
    <dbReference type="NCBI Taxonomy" id="504487"/>
    <lineage>
        <taxon>Bacteria</taxon>
        <taxon>Pseudomonadati</taxon>
        <taxon>Bacteroidota</taxon>
        <taxon>Flavobacteriia</taxon>
        <taxon>Flavobacteriales</taxon>
        <taxon>Flavobacteriaceae</taxon>
        <taxon>Jejuia</taxon>
    </lineage>
</organism>
<evidence type="ECO:0000256" key="1">
    <source>
        <dbReference type="ARBA" id="ARBA00022729"/>
    </source>
</evidence>
<evidence type="ECO:0000313" key="3">
    <source>
        <dbReference type="EMBL" id="PQV46852.1"/>
    </source>
</evidence>
<dbReference type="InterPro" id="IPR024079">
    <property type="entry name" value="MetalloPept_cat_dom_sf"/>
</dbReference>
<feature type="domain" description="MAM" evidence="2">
    <location>
        <begin position="404"/>
        <end position="577"/>
    </location>
</feature>
<keyword evidence="1" id="KW-0732">Signal</keyword>
<dbReference type="Gene3D" id="2.60.40.10">
    <property type="entry name" value="Immunoglobulins"/>
    <property type="match status" value="1"/>
</dbReference>
<dbReference type="GO" id="GO:0008237">
    <property type="term" value="F:metallopeptidase activity"/>
    <property type="evidence" value="ECO:0007669"/>
    <property type="project" value="InterPro"/>
</dbReference>
<dbReference type="GO" id="GO:0005975">
    <property type="term" value="P:carbohydrate metabolic process"/>
    <property type="evidence" value="ECO:0007669"/>
    <property type="project" value="UniProtKB-ARBA"/>
</dbReference>
<dbReference type="Gene3D" id="3.40.390.10">
    <property type="entry name" value="Collagenase (Catalytic Domain)"/>
    <property type="match status" value="1"/>
</dbReference>
<dbReference type="InterPro" id="IPR051560">
    <property type="entry name" value="MAM_domain-containing"/>
</dbReference>
<dbReference type="SUPFAM" id="SSF55486">
    <property type="entry name" value="Metalloproteases ('zincins'), catalytic domain"/>
    <property type="match status" value="1"/>
</dbReference>
<dbReference type="Gene3D" id="2.60.120.200">
    <property type="match status" value="1"/>
</dbReference>
<dbReference type="Pfam" id="PF00629">
    <property type="entry name" value="MAM"/>
    <property type="match status" value="1"/>
</dbReference>
<dbReference type="InterPro" id="IPR013783">
    <property type="entry name" value="Ig-like_fold"/>
</dbReference>
<evidence type="ECO:0000259" key="2">
    <source>
        <dbReference type="PROSITE" id="PS50060"/>
    </source>
</evidence>
<dbReference type="CDD" id="cd06263">
    <property type="entry name" value="MAM"/>
    <property type="match status" value="1"/>
</dbReference>
<accession>A0A362WY90</accession>
<dbReference type="RefSeq" id="WP_170064021.1">
    <property type="nucleotide sequence ID" value="NZ_PVEO01000008.1"/>
</dbReference>